<evidence type="ECO:0000256" key="1">
    <source>
        <dbReference type="ARBA" id="ARBA00004571"/>
    </source>
</evidence>
<proteinExistence type="inferred from homology"/>
<dbReference type="Gene3D" id="2.170.130.10">
    <property type="entry name" value="TonB-dependent receptor, plug domain"/>
    <property type="match status" value="1"/>
</dbReference>
<keyword evidence="3 12" id="KW-1134">Transmembrane beta strand</keyword>
<reference evidence="17 18" key="1">
    <citation type="submission" date="2016-09" db="EMBL/GenBank/DDBJ databases">
        <authorList>
            <person name="Capua I."/>
            <person name="De Benedictis P."/>
            <person name="Joannis T."/>
            <person name="Lombin L.H."/>
            <person name="Cattoli G."/>
        </authorList>
    </citation>
    <scope>NUCLEOTIDE SEQUENCE [LARGE SCALE GENOMIC DNA]</scope>
    <source>
        <strain evidence="17 18">ANC 4671</strain>
    </source>
</reference>
<dbReference type="InterPro" id="IPR039426">
    <property type="entry name" value="TonB-dep_rcpt-like"/>
</dbReference>
<dbReference type="InterPro" id="IPR036942">
    <property type="entry name" value="Beta-barrel_TonB_sf"/>
</dbReference>
<keyword evidence="8" id="KW-0406">Ion transport</keyword>
<protein>
    <submittedName>
        <fullName evidence="17">TonB-dependent receptor</fullName>
    </submittedName>
</protein>
<dbReference type="PANTHER" id="PTHR32552">
    <property type="entry name" value="FERRICHROME IRON RECEPTOR-RELATED"/>
    <property type="match status" value="1"/>
</dbReference>
<evidence type="ECO:0000256" key="9">
    <source>
        <dbReference type="ARBA" id="ARBA00023077"/>
    </source>
</evidence>
<evidence type="ECO:0000259" key="16">
    <source>
        <dbReference type="Pfam" id="PF07715"/>
    </source>
</evidence>
<evidence type="ECO:0000256" key="4">
    <source>
        <dbReference type="ARBA" id="ARBA00022496"/>
    </source>
</evidence>
<sequence>MKFFEKKHLCISILSLMSAMTVYAADDDSIDVGTINVKGQSLGGGKMVVEDTPKGRSTVTQEALEKQPGIGNALDKIKNVPGLQMTSTDSTGISGLSYTMRGMDPSQIGLSADGIPVNDSGNYAVYPNLLGDSENLDSVFVTQGSSEADGPHIGSSGGNIGLTTKRPNKKAGGMVEQTFGSNGLSKSFVRLETGKIGNFSAWVSASNTEADKWKGEGDLKNRKFEMGALYEADNGNTSNLIVKYNKQDNYNYNTISKADYDADPNAYGTTGHKADFSTDPSASRYYKLARNPFENFTVSFTQKFILADNLNLSFQPYYYWGNGGSGTGQSYVLASNDKSLGNYDLTGFPTSSSAAVKYWRPSWTQTWRPGITTKLNWDINDQHAATLGYWYERARQRQTQPYIPLNSDNSPSTLWADDASNLLTDANGKVIQGRNQYTVTPAQKVWVQDTWTVNPNLTLVGGLAYQYVERQGNNLGALGVAAEKRQATYKEWLPNFSAKYQLNNENQLFYNISKNMRTPQNYVLYNSGDSINLNPEISWNNELGYRFQTKDMLLSATLFYLTYKDRQLSSRTIDGDYEMINVGSVETKGLELEWSGNLPYNFNYYLSYSYTDAKQKDNISAYGVSLPTEGKLVPGTSKNAVTATLGYDDGRFYSNFTGRYLSSFYGDMTNNEEIGGRTVFDLAAGYRFPLNTKSVSDVTLKFGVNNVFDKEYIAAISSPITAGKINYTNASGASRTQTNTAYYTIGEDRTYVVSLSAKF</sequence>
<dbReference type="STRING" id="1262585.BJI46_01845"/>
<dbReference type="Gene3D" id="2.40.170.20">
    <property type="entry name" value="TonB-dependent receptor, beta-barrel domain"/>
    <property type="match status" value="1"/>
</dbReference>
<evidence type="ECO:0000313" key="17">
    <source>
        <dbReference type="EMBL" id="OEY97193.1"/>
    </source>
</evidence>
<evidence type="ECO:0000256" key="12">
    <source>
        <dbReference type="PROSITE-ProRule" id="PRU01360"/>
    </source>
</evidence>
<keyword evidence="4" id="KW-0410">Iron transport</keyword>
<dbReference type="EMBL" id="MKKK01000012">
    <property type="protein sequence ID" value="OEY97193.1"/>
    <property type="molecule type" value="Genomic_DNA"/>
</dbReference>
<keyword evidence="7" id="KW-0408">Iron</keyword>
<dbReference type="GO" id="GO:0009279">
    <property type="term" value="C:cell outer membrane"/>
    <property type="evidence" value="ECO:0007669"/>
    <property type="project" value="UniProtKB-SubCell"/>
</dbReference>
<dbReference type="InterPro" id="IPR000531">
    <property type="entry name" value="Beta-barrel_TonB"/>
</dbReference>
<keyword evidence="11 12" id="KW-0998">Cell outer membrane</keyword>
<dbReference type="GO" id="GO:0015344">
    <property type="term" value="F:siderophore uptake transmembrane transporter activity"/>
    <property type="evidence" value="ECO:0007669"/>
    <property type="project" value="TreeGrafter"/>
</dbReference>
<dbReference type="PANTHER" id="PTHR32552:SF89">
    <property type="entry name" value="CATECHOLATE SIDEROPHORE RECEPTOR FIU"/>
    <property type="match status" value="1"/>
</dbReference>
<evidence type="ECO:0000313" key="18">
    <source>
        <dbReference type="Proteomes" id="UP000185895"/>
    </source>
</evidence>
<dbReference type="AlphaFoldDB" id="A0A1E7RD20"/>
<evidence type="ECO:0000256" key="7">
    <source>
        <dbReference type="ARBA" id="ARBA00023004"/>
    </source>
</evidence>
<evidence type="ECO:0000256" key="8">
    <source>
        <dbReference type="ARBA" id="ARBA00023065"/>
    </source>
</evidence>
<dbReference type="Proteomes" id="UP000185895">
    <property type="component" value="Unassembled WGS sequence"/>
</dbReference>
<comment type="caution">
    <text evidence="17">The sequence shown here is derived from an EMBL/GenBank/DDBJ whole genome shotgun (WGS) entry which is preliminary data.</text>
</comment>
<dbReference type="SUPFAM" id="SSF56935">
    <property type="entry name" value="Porins"/>
    <property type="match status" value="1"/>
</dbReference>
<organism evidence="17 18">
    <name type="scientific">Acinetobacter qingfengensis</name>
    <dbReference type="NCBI Taxonomy" id="1262585"/>
    <lineage>
        <taxon>Bacteria</taxon>
        <taxon>Pseudomonadati</taxon>
        <taxon>Pseudomonadota</taxon>
        <taxon>Gammaproteobacteria</taxon>
        <taxon>Moraxellales</taxon>
        <taxon>Moraxellaceae</taxon>
        <taxon>Acinetobacter</taxon>
    </lineage>
</organism>
<evidence type="ECO:0000256" key="3">
    <source>
        <dbReference type="ARBA" id="ARBA00022452"/>
    </source>
</evidence>
<feature type="signal peptide" evidence="14">
    <location>
        <begin position="1"/>
        <end position="24"/>
    </location>
</feature>
<evidence type="ECO:0000256" key="11">
    <source>
        <dbReference type="ARBA" id="ARBA00023237"/>
    </source>
</evidence>
<name>A0A1E7RD20_9GAMM</name>
<feature type="chain" id="PRO_5043144640" evidence="14">
    <location>
        <begin position="25"/>
        <end position="759"/>
    </location>
</feature>
<dbReference type="RefSeq" id="WP_070069342.1">
    <property type="nucleotide sequence ID" value="NZ_MKKK01000012.1"/>
</dbReference>
<keyword evidence="17" id="KW-0675">Receptor</keyword>
<keyword evidence="10 12" id="KW-0472">Membrane</keyword>
<accession>A0A1E7RD20</accession>
<comment type="similarity">
    <text evidence="12 13">Belongs to the TonB-dependent receptor family.</text>
</comment>
<keyword evidence="6 14" id="KW-0732">Signal</keyword>
<gene>
    <name evidence="17" type="ORF">BJI46_01845</name>
</gene>
<evidence type="ECO:0000259" key="15">
    <source>
        <dbReference type="Pfam" id="PF00593"/>
    </source>
</evidence>
<dbReference type="CDD" id="cd01347">
    <property type="entry name" value="ligand_gated_channel"/>
    <property type="match status" value="1"/>
</dbReference>
<keyword evidence="2 12" id="KW-0813">Transport</keyword>
<dbReference type="InterPro" id="IPR012910">
    <property type="entry name" value="Plug_dom"/>
</dbReference>
<evidence type="ECO:0000256" key="2">
    <source>
        <dbReference type="ARBA" id="ARBA00022448"/>
    </source>
</evidence>
<evidence type="ECO:0000256" key="10">
    <source>
        <dbReference type="ARBA" id="ARBA00023136"/>
    </source>
</evidence>
<comment type="subcellular location">
    <subcellularLocation>
        <location evidence="1 12">Cell outer membrane</location>
        <topology evidence="1 12">Multi-pass membrane protein</topology>
    </subcellularLocation>
</comment>
<dbReference type="Pfam" id="PF00593">
    <property type="entry name" value="TonB_dep_Rec_b-barrel"/>
    <property type="match status" value="1"/>
</dbReference>
<feature type="domain" description="TonB-dependent receptor-like beta-barrel" evidence="15">
    <location>
        <begin position="246"/>
        <end position="707"/>
    </location>
</feature>
<dbReference type="OrthoDB" id="15609at2"/>
<feature type="domain" description="TonB-dependent receptor plug" evidence="16">
    <location>
        <begin position="49"/>
        <end position="148"/>
    </location>
</feature>
<dbReference type="Pfam" id="PF07715">
    <property type="entry name" value="Plug"/>
    <property type="match status" value="1"/>
</dbReference>
<evidence type="ECO:0000256" key="14">
    <source>
        <dbReference type="SAM" id="SignalP"/>
    </source>
</evidence>
<evidence type="ECO:0000256" key="13">
    <source>
        <dbReference type="RuleBase" id="RU003357"/>
    </source>
</evidence>
<dbReference type="InterPro" id="IPR037066">
    <property type="entry name" value="Plug_dom_sf"/>
</dbReference>
<keyword evidence="5 12" id="KW-0812">Transmembrane</keyword>
<evidence type="ECO:0000256" key="5">
    <source>
        <dbReference type="ARBA" id="ARBA00022692"/>
    </source>
</evidence>
<keyword evidence="9 13" id="KW-0798">TonB box</keyword>
<evidence type="ECO:0000256" key="6">
    <source>
        <dbReference type="ARBA" id="ARBA00022729"/>
    </source>
</evidence>
<dbReference type="PROSITE" id="PS52016">
    <property type="entry name" value="TONB_DEPENDENT_REC_3"/>
    <property type="match status" value="1"/>
</dbReference>
<keyword evidence="18" id="KW-1185">Reference proteome</keyword>